<feature type="compositionally biased region" description="Basic and acidic residues" evidence="2">
    <location>
        <begin position="1018"/>
        <end position="1034"/>
    </location>
</feature>
<proteinExistence type="predicted"/>
<gene>
    <name evidence="4" type="ORF">PoB_000942600</name>
</gene>
<dbReference type="InterPro" id="IPR004827">
    <property type="entry name" value="bZIP"/>
</dbReference>
<feature type="domain" description="BZIP" evidence="3">
    <location>
        <begin position="1082"/>
        <end position="1139"/>
    </location>
</feature>
<feature type="compositionally biased region" description="Basic and acidic residues" evidence="2">
    <location>
        <begin position="1064"/>
        <end position="1087"/>
    </location>
</feature>
<name>A0AAV3YI69_9GAST</name>
<dbReference type="PROSITE" id="PS50217">
    <property type="entry name" value="BZIP"/>
    <property type="match status" value="1"/>
</dbReference>
<evidence type="ECO:0000313" key="5">
    <source>
        <dbReference type="Proteomes" id="UP000735302"/>
    </source>
</evidence>
<dbReference type="EMBL" id="BLXT01001042">
    <property type="protein sequence ID" value="GFN82920.1"/>
    <property type="molecule type" value="Genomic_DNA"/>
</dbReference>
<feature type="compositionally biased region" description="Basic and acidic residues" evidence="2">
    <location>
        <begin position="1045"/>
        <end position="1056"/>
    </location>
</feature>
<feature type="region of interest" description="Disordered" evidence="2">
    <location>
        <begin position="960"/>
        <end position="1092"/>
    </location>
</feature>
<dbReference type="GO" id="GO:0003700">
    <property type="term" value="F:DNA-binding transcription factor activity"/>
    <property type="evidence" value="ECO:0007669"/>
    <property type="project" value="InterPro"/>
</dbReference>
<dbReference type="PROSITE" id="PS00036">
    <property type="entry name" value="BZIP_BASIC"/>
    <property type="match status" value="1"/>
</dbReference>
<feature type="compositionally biased region" description="Polar residues" evidence="2">
    <location>
        <begin position="576"/>
        <end position="588"/>
    </location>
</feature>
<keyword evidence="1" id="KW-0175">Coiled coil</keyword>
<dbReference type="Proteomes" id="UP000735302">
    <property type="component" value="Unassembled WGS sequence"/>
</dbReference>
<evidence type="ECO:0000313" key="4">
    <source>
        <dbReference type="EMBL" id="GFN82920.1"/>
    </source>
</evidence>
<feature type="region of interest" description="Disordered" evidence="2">
    <location>
        <begin position="576"/>
        <end position="600"/>
    </location>
</feature>
<feature type="compositionally biased region" description="Polar residues" evidence="2">
    <location>
        <begin position="17"/>
        <end position="32"/>
    </location>
</feature>
<comment type="caution">
    <text evidence="4">The sequence shown here is derived from an EMBL/GenBank/DDBJ whole genome shotgun (WGS) entry which is preliminary data.</text>
</comment>
<feature type="coiled-coil region" evidence="1">
    <location>
        <begin position="1101"/>
        <end position="1135"/>
    </location>
</feature>
<reference evidence="4 5" key="1">
    <citation type="journal article" date="2021" name="Elife">
        <title>Chloroplast acquisition without the gene transfer in kleptoplastic sea slugs, Plakobranchus ocellatus.</title>
        <authorList>
            <person name="Maeda T."/>
            <person name="Takahashi S."/>
            <person name="Yoshida T."/>
            <person name="Shimamura S."/>
            <person name="Takaki Y."/>
            <person name="Nagai Y."/>
            <person name="Toyoda A."/>
            <person name="Suzuki Y."/>
            <person name="Arimoto A."/>
            <person name="Ishii H."/>
            <person name="Satoh N."/>
            <person name="Nishiyama T."/>
            <person name="Hasebe M."/>
            <person name="Maruyama T."/>
            <person name="Minagawa J."/>
            <person name="Obokata J."/>
            <person name="Shigenobu S."/>
        </authorList>
    </citation>
    <scope>NUCLEOTIDE SEQUENCE [LARGE SCALE GENOMIC DNA]</scope>
</reference>
<dbReference type="Gene3D" id="1.20.5.170">
    <property type="match status" value="1"/>
</dbReference>
<feature type="compositionally biased region" description="Basic and acidic residues" evidence="2">
    <location>
        <begin position="1"/>
        <end position="13"/>
    </location>
</feature>
<protein>
    <submittedName>
        <fullName evidence="4">Basic leucine zipper transcriptional factor atf-like</fullName>
    </submittedName>
</protein>
<dbReference type="SUPFAM" id="SSF57959">
    <property type="entry name" value="Leucine zipper domain"/>
    <property type="match status" value="1"/>
</dbReference>
<dbReference type="InterPro" id="IPR046347">
    <property type="entry name" value="bZIP_sf"/>
</dbReference>
<accession>A0AAV3YI69</accession>
<feature type="region of interest" description="Disordered" evidence="2">
    <location>
        <begin position="431"/>
        <end position="452"/>
    </location>
</feature>
<feature type="compositionally biased region" description="Low complexity" evidence="2">
    <location>
        <begin position="979"/>
        <end position="995"/>
    </location>
</feature>
<dbReference type="AlphaFoldDB" id="A0AAV3YI69"/>
<organism evidence="4 5">
    <name type="scientific">Plakobranchus ocellatus</name>
    <dbReference type="NCBI Taxonomy" id="259542"/>
    <lineage>
        <taxon>Eukaryota</taxon>
        <taxon>Metazoa</taxon>
        <taxon>Spiralia</taxon>
        <taxon>Lophotrochozoa</taxon>
        <taxon>Mollusca</taxon>
        <taxon>Gastropoda</taxon>
        <taxon>Heterobranchia</taxon>
        <taxon>Euthyneura</taxon>
        <taxon>Panpulmonata</taxon>
        <taxon>Sacoglossa</taxon>
        <taxon>Placobranchoidea</taxon>
        <taxon>Plakobranchidae</taxon>
        <taxon>Plakobranchus</taxon>
    </lineage>
</organism>
<feature type="region of interest" description="Disordered" evidence="2">
    <location>
        <begin position="707"/>
        <end position="726"/>
    </location>
</feature>
<sequence>MSRADDRTLDRKRMAPNSAQTQRSKHPSSPNCSAVVDPPVNLKEYAEGLIELSERSSETYKQGLENPLLQTRDEVASSLLNSASYPFFKPGDNWVPLVQSYNEGPNVHDFDSQTLGSEKNSTKRKTTESFVHVSEVDESNLEDTESFLQSLIFPQIQQSKQSEDSFNTNVGSLNFRHATPVCVETTKDQQSLALSYPTRILTTHQTRLPFLANSEANSSFSKLLLESFPKPDLAYKPSGSSFEKGLTHSVSQSDSKPQSWNFLKAHNVEHDLSKLVPSILPIDEIDVLSSYDFDNDTDIHIPEHVQTISAKTAIDPDRQQLHTEKSAERITDMVSARAPGSTATVVPDSFQRNISSDIIPKPPTSLWQSTDTSIFTSQNVVQSADRLQTFPRTYGVDERQSTYEFSSHKQQTYIPHSVIVRQKPYLVRSSSDPISHTQFKRRNSEQNSVPKFQHQLSLPCSQEYSLNPDSHCTTPGNAKNQRVQGIAGSQFESTTTNNLQVFENRNQPFNLPPLAPTDTSLHKIYPSATSDFFNNSLVSSSFASIPQSSNTFQHRSFSSDIPLSKLEITCKSQLSSHPVSPSMLSLNESADDKTGTSSFHHTHQTLFPKMIVSSFKSLPNQNLEEILQRNKDQTELSEFRNTHSQNQQPQSAPHNESKTSALATASVPQRYLRDRSSPLYDNPYSQPSSINTSNLHFLDAEQASLVPSRPFKRQSTKPSSFSRGRDSSSSAIAVTWATQNSPTLCSVSKQCRKDITSKNIVQSTTSTYCSYVDAFAKFCTSSIPPNAFYTEHKESTFNFPSDVTVCTSSTSSSASYTAFKESTSNFLPDVCLNNLNLETNISIDQNTSSAISTAGVASSTSFSEVSYQISHTSNKEVPCLSFQDESNFVSGLDESAQKLHEGKAEKTTLGDTPFTKPEHDRPHSIQLTVCKERTLPVKPEIRATLRTKLFTQYSQKKKGMMGKSQYGIMRTTTPSSFGDSCSQDQNSSNSYQTDSLSKAEALKKRTKKRTVPNYSSHCDIKSKPCVETNPKSKEASSSASFNAADFDKETELHQGDESTSSEVCKSEKGKTSEKQSDDFTAQREKNRLASRASRIKRQMKLEKLLLETQRLEQKQSRIKADIEKMSAEKRKLQEMLDRHEPHWGVAGAVDSGPVLRSAGTPLTRVRALPPAP</sequence>
<evidence type="ECO:0000259" key="3">
    <source>
        <dbReference type="PROSITE" id="PS50217"/>
    </source>
</evidence>
<feature type="region of interest" description="Disordered" evidence="2">
    <location>
        <begin position="1"/>
        <end position="38"/>
    </location>
</feature>
<evidence type="ECO:0000256" key="1">
    <source>
        <dbReference type="SAM" id="Coils"/>
    </source>
</evidence>
<feature type="region of interest" description="Disordered" evidence="2">
    <location>
        <begin position="635"/>
        <end position="668"/>
    </location>
</feature>
<feature type="region of interest" description="Disordered" evidence="2">
    <location>
        <begin position="901"/>
        <end position="921"/>
    </location>
</feature>
<keyword evidence="5" id="KW-1185">Reference proteome</keyword>
<feature type="compositionally biased region" description="Polar residues" evidence="2">
    <location>
        <begin position="642"/>
        <end position="667"/>
    </location>
</feature>
<evidence type="ECO:0000256" key="2">
    <source>
        <dbReference type="SAM" id="MobiDB-lite"/>
    </source>
</evidence>
<feature type="compositionally biased region" description="Low complexity" evidence="2">
    <location>
        <begin position="1035"/>
        <end position="1044"/>
    </location>
</feature>